<dbReference type="EnsemblMetazoa" id="G9651.1">
    <property type="protein sequence ID" value="G9651.1:cds"/>
    <property type="gene ID" value="G9651"/>
</dbReference>
<dbReference type="AlphaFoldDB" id="A0A8W8P413"/>
<protein>
    <submittedName>
        <fullName evidence="2">Uncharacterized protein</fullName>
    </submittedName>
</protein>
<dbReference type="InterPro" id="IPR009030">
    <property type="entry name" value="Growth_fac_rcpt_cys_sf"/>
</dbReference>
<dbReference type="Gene3D" id="2.60.120.260">
    <property type="entry name" value="Galactose-binding domain-like"/>
    <property type="match status" value="2"/>
</dbReference>
<keyword evidence="1" id="KW-0732">Signal</keyword>
<name>A0A8W8P413_MAGGI</name>
<dbReference type="SUPFAM" id="SSF57184">
    <property type="entry name" value="Growth factor receptor domain"/>
    <property type="match status" value="1"/>
</dbReference>
<proteinExistence type="predicted"/>
<feature type="chain" id="PRO_5036486533" evidence="1">
    <location>
        <begin position="21"/>
        <end position="459"/>
    </location>
</feature>
<accession>A0A8W8P413</accession>
<dbReference type="SUPFAM" id="SSF49785">
    <property type="entry name" value="Galactose-binding domain-like"/>
    <property type="match status" value="2"/>
</dbReference>
<dbReference type="Proteomes" id="UP000005408">
    <property type="component" value="Unassembled WGS sequence"/>
</dbReference>
<organism evidence="2 3">
    <name type="scientific">Magallana gigas</name>
    <name type="common">Pacific oyster</name>
    <name type="synonym">Crassostrea gigas</name>
    <dbReference type="NCBI Taxonomy" id="29159"/>
    <lineage>
        <taxon>Eukaryota</taxon>
        <taxon>Metazoa</taxon>
        <taxon>Spiralia</taxon>
        <taxon>Lophotrochozoa</taxon>
        <taxon>Mollusca</taxon>
        <taxon>Bivalvia</taxon>
        <taxon>Autobranchia</taxon>
        <taxon>Pteriomorphia</taxon>
        <taxon>Ostreida</taxon>
        <taxon>Ostreoidea</taxon>
        <taxon>Ostreidae</taxon>
        <taxon>Magallana</taxon>
    </lineage>
</organism>
<feature type="signal peptide" evidence="1">
    <location>
        <begin position="1"/>
        <end position="20"/>
    </location>
</feature>
<sequence>MMLLRVVLVVCILMFNEGDGKNLAFKKPTWQTWEKASSRFAVDGRRDEDPAGGNQCAESIGSKENTWLVDLEDIQSISRIVIYHRTGGVSFGCPIGVYGANCDIPCPRNCTYCNYITGKCLGDCSLGYSGHSCENYVRKNLALHRPTTELYPFSSKNPSGKLVDGMKSNLAYAGGQCTATLENKEIAMWRVDLERISQVERIVVYARTDNKKWDANNGFRARFLGFTVAVSNKTDHTDGPDNGFTAVYLGFYLYISNTTNLEDGILCHHDKTFTKQTIPKLLKVKCPYSGQFVIYYNERLPGVKYPPGYSTTAQADFCEVQVFGCPSPVAYVPQCTKPCPSNCEKCHFRTGLCSKCKPGFDGVDCDIVCHALARTTILPSSTFNASIYDAMTSRNGLSFSEADEDGLVYINLFLSGMSSNLANISFEINKTHNVTVFLFNTEDHEIKLIQYAQGTLNQQ</sequence>
<evidence type="ECO:0000256" key="1">
    <source>
        <dbReference type="SAM" id="SignalP"/>
    </source>
</evidence>
<evidence type="ECO:0000313" key="3">
    <source>
        <dbReference type="Proteomes" id="UP000005408"/>
    </source>
</evidence>
<dbReference type="PANTHER" id="PTHR45713">
    <property type="entry name" value="FTP DOMAIN-CONTAINING PROTEIN"/>
    <property type="match status" value="1"/>
</dbReference>
<dbReference type="InterPro" id="IPR051941">
    <property type="entry name" value="BG_Antigen-Binding_Lectin"/>
</dbReference>
<dbReference type="PANTHER" id="PTHR45713:SF15">
    <property type="entry name" value="F5_8 TYPE C DOMAIN-CONTAINING PROTEIN"/>
    <property type="match status" value="1"/>
</dbReference>
<evidence type="ECO:0000313" key="2">
    <source>
        <dbReference type="EnsemblMetazoa" id="G9651.1:cds"/>
    </source>
</evidence>
<keyword evidence="3" id="KW-1185">Reference proteome</keyword>
<reference evidence="2" key="1">
    <citation type="submission" date="2022-08" db="UniProtKB">
        <authorList>
            <consortium name="EnsemblMetazoa"/>
        </authorList>
    </citation>
    <scope>IDENTIFICATION</scope>
    <source>
        <strain evidence="2">05x7-T-G4-1.051#20</strain>
    </source>
</reference>
<dbReference type="InterPro" id="IPR008979">
    <property type="entry name" value="Galactose-bd-like_sf"/>
</dbReference>